<keyword evidence="2" id="KW-1185">Reference proteome</keyword>
<proteinExistence type="predicted"/>
<comment type="caution">
    <text evidence="1">The sequence shown here is derived from an EMBL/GenBank/DDBJ whole genome shotgun (WGS) entry which is preliminary data.</text>
</comment>
<dbReference type="EMBL" id="JASBWU010000001">
    <property type="protein sequence ID" value="KAJ9125298.1"/>
    <property type="molecule type" value="Genomic_DNA"/>
</dbReference>
<evidence type="ECO:0000313" key="1">
    <source>
        <dbReference type="EMBL" id="KAJ9125298.1"/>
    </source>
</evidence>
<organism evidence="1 2">
    <name type="scientific">Naganishia vaughanmartiniae</name>
    <dbReference type="NCBI Taxonomy" id="1424756"/>
    <lineage>
        <taxon>Eukaryota</taxon>
        <taxon>Fungi</taxon>
        <taxon>Dikarya</taxon>
        <taxon>Basidiomycota</taxon>
        <taxon>Agaricomycotina</taxon>
        <taxon>Tremellomycetes</taxon>
        <taxon>Filobasidiales</taxon>
        <taxon>Filobasidiaceae</taxon>
        <taxon>Naganishia</taxon>
    </lineage>
</organism>
<accession>A0ACC2XNT9</accession>
<protein>
    <submittedName>
        <fullName evidence="1">Uncharacterized protein</fullName>
    </submittedName>
</protein>
<dbReference type="Proteomes" id="UP001243375">
    <property type="component" value="Unassembled WGS sequence"/>
</dbReference>
<sequence length="314" mass="35931">MCVLRELYGPGVEKLKIDQRVFVTPSKRKLDVNVVQSNYHIELTPSDVGQYDRVVIQDILKEIAQTQQVDLNAKQKFKVVIINEADQLSRDAQAALRRTMEKYMNNMRIILCANTTSKIIAPIRSRTLLMTKVLQFVAKKERISLPAETADSIVLEAKGNMRKAILVLEALRMQSPDMTSNIEIAKPDWETYCGKIADLIVQEQSPKRLLEIRGKIYELLSHCIPPTIVLKTITESLLTKVDNQIKPQIIHWAAHYVSRTFSFALLPAERASIDHQELRMQQGAKKIYHLEAYFAKLMTIIKAYSLMGMVDFDF</sequence>
<name>A0ACC2XNT9_9TREE</name>
<evidence type="ECO:0000313" key="2">
    <source>
        <dbReference type="Proteomes" id="UP001243375"/>
    </source>
</evidence>
<reference evidence="1" key="1">
    <citation type="submission" date="2023-04" db="EMBL/GenBank/DDBJ databases">
        <title>Draft Genome sequencing of Naganishia species isolated from polar environments using Oxford Nanopore Technology.</title>
        <authorList>
            <person name="Leo P."/>
            <person name="Venkateswaran K."/>
        </authorList>
    </citation>
    <scope>NUCLEOTIDE SEQUENCE</scope>
    <source>
        <strain evidence="1">MNA-CCFEE 5425</strain>
    </source>
</reference>
<gene>
    <name evidence="1" type="ORF">QFC22_000254</name>
</gene>